<sequence length="159" mass="18821">MLSLSRCNLFSLQVFPKIKDSIQGGIMLCISSYFEFVRLRNFLKSQEALFCLLGEYTKQSDISRGRVWFFQGQRKIMLYTERAHFYHRYKIRAIQKLIIYSLPERKEFYPEIVNMLEGSQNMSCTVLFSRFDQFRLERIVGSASAKRMITSEKGVFVFC</sequence>
<evidence type="ECO:0000259" key="1">
    <source>
        <dbReference type="Pfam" id="PF06862"/>
    </source>
</evidence>
<proteinExistence type="predicted"/>
<dbReference type="PhylomeDB" id="A0A068UTC7"/>
<feature type="domain" description="UTP25 C-terminal" evidence="1">
    <location>
        <begin position="6"/>
        <end position="158"/>
    </location>
</feature>
<dbReference type="InParanoid" id="A0A068UTC7"/>
<dbReference type="Proteomes" id="UP000295252">
    <property type="component" value="Chromosome VIII"/>
</dbReference>
<dbReference type="EMBL" id="HG739142">
    <property type="protein sequence ID" value="CDP11661.1"/>
    <property type="molecule type" value="Genomic_DNA"/>
</dbReference>
<organism evidence="2 3">
    <name type="scientific">Coffea canephora</name>
    <name type="common">Robusta coffee</name>
    <dbReference type="NCBI Taxonomy" id="49390"/>
    <lineage>
        <taxon>Eukaryota</taxon>
        <taxon>Viridiplantae</taxon>
        <taxon>Streptophyta</taxon>
        <taxon>Embryophyta</taxon>
        <taxon>Tracheophyta</taxon>
        <taxon>Spermatophyta</taxon>
        <taxon>Magnoliopsida</taxon>
        <taxon>eudicotyledons</taxon>
        <taxon>Gunneridae</taxon>
        <taxon>Pentapetalae</taxon>
        <taxon>asterids</taxon>
        <taxon>lamiids</taxon>
        <taxon>Gentianales</taxon>
        <taxon>Rubiaceae</taxon>
        <taxon>Ixoroideae</taxon>
        <taxon>Gardenieae complex</taxon>
        <taxon>Bertiereae - Coffeeae clade</taxon>
        <taxon>Coffeeae</taxon>
        <taxon>Coffea</taxon>
    </lineage>
</organism>
<dbReference type="AlphaFoldDB" id="A0A068UTC7"/>
<keyword evidence="3" id="KW-1185">Reference proteome</keyword>
<dbReference type="Pfam" id="PF06862">
    <property type="entry name" value="Utp25_C"/>
    <property type="match status" value="1"/>
</dbReference>
<gene>
    <name evidence="2" type="ORF">GSCOC_T00034078001</name>
</gene>
<dbReference type="GO" id="GO:0032040">
    <property type="term" value="C:small-subunit processome"/>
    <property type="evidence" value="ECO:0007669"/>
    <property type="project" value="TreeGrafter"/>
</dbReference>
<dbReference type="OMA" id="LMSERFH"/>
<name>A0A068UTC7_COFCA</name>
<accession>A0A068UTC7</accession>
<dbReference type="GO" id="GO:0019843">
    <property type="term" value="F:rRNA binding"/>
    <property type="evidence" value="ECO:0007669"/>
    <property type="project" value="TreeGrafter"/>
</dbReference>
<reference evidence="3" key="1">
    <citation type="journal article" date="2014" name="Science">
        <title>The coffee genome provides insight into the convergent evolution of caffeine biosynthesis.</title>
        <authorList>
            <person name="Denoeud F."/>
            <person name="Carretero-Paulet L."/>
            <person name="Dereeper A."/>
            <person name="Droc G."/>
            <person name="Guyot R."/>
            <person name="Pietrella M."/>
            <person name="Zheng C."/>
            <person name="Alberti A."/>
            <person name="Anthony F."/>
            <person name="Aprea G."/>
            <person name="Aury J.M."/>
            <person name="Bento P."/>
            <person name="Bernard M."/>
            <person name="Bocs S."/>
            <person name="Campa C."/>
            <person name="Cenci A."/>
            <person name="Combes M.C."/>
            <person name="Crouzillat D."/>
            <person name="Da Silva C."/>
            <person name="Daddiego L."/>
            <person name="De Bellis F."/>
            <person name="Dussert S."/>
            <person name="Garsmeur O."/>
            <person name="Gayraud T."/>
            <person name="Guignon V."/>
            <person name="Jahn K."/>
            <person name="Jamilloux V."/>
            <person name="Joet T."/>
            <person name="Labadie K."/>
            <person name="Lan T."/>
            <person name="Leclercq J."/>
            <person name="Lepelley M."/>
            <person name="Leroy T."/>
            <person name="Li L.T."/>
            <person name="Librado P."/>
            <person name="Lopez L."/>
            <person name="Munoz A."/>
            <person name="Noel B."/>
            <person name="Pallavicini A."/>
            <person name="Perrotta G."/>
            <person name="Poncet V."/>
            <person name="Pot D."/>
            <person name="Priyono X."/>
            <person name="Rigoreau M."/>
            <person name="Rouard M."/>
            <person name="Rozas J."/>
            <person name="Tranchant-Dubreuil C."/>
            <person name="VanBuren R."/>
            <person name="Zhang Q."/>
            <person name="Andrade A.C."/>
            <person name="Argout X."/>
            <person name="Bertrand B."/>
            <person name="de Kochko A."/>
            <person name="Graziosi G."/>
            <person name="Henry R.J."/>
            <person name="Jayarama X."/>
            <person name="Ming R."/>
            <person name="Nagai C."/>
            <person name="Rounsley S."/>
            <person name="Sankoff D."/>
            <person name="Giuliano G."/>
            <person name="Albert V.A."/>
            <person name="Wincker P."/>
            <person name="Lashermes P."/>
        </authorList>
    </citation>
    <scope>NUCLEOTIDE SEQUENCE [LARGE SCALE GENOMIC DNA]</scope>
    <source>
        <strain evidence="3">cv. DH200-94</strain>
    </source>
</reference>
<dbReference type="GO" id="GO:0034511">
    <property type="term" value="F:U3 snoRNA binding"/>
    <property type="evidence" value="ECO:0007669"/>
    <property type="project" value="InterPro"/>
</dbReference>
<dbReference type="PANTHER" id="PTHR12933">
    <property type="entry name" value="ORF PROTEIN-RELATED"/>
    <property type="match status" value="1"/>
</dbReference>
<protein>
    <recommendedName>
        <fullName evidence="1">UTP25 C-terminal domain-containing protein</fullName>
    </recommendedName>
</protein>
<dbReference type="InterPro" id="IPR010678">
    <property type="entry name" value="UTP25"/>
</dbReference>
<dbReference type="GO" id="GO:0000462">
    <property type="term" value="P:maturation of SSU-rRNA from tricistronic rRNA transcript (SSU-rRNA, 5.8S rRNA, LSU-rRNA)"/>
    <property type="evidence" value="ECO:0007669"/>
    <property type="project" value="TreeGrafter"/>
</dbReference>
<dbReference type="Gramene" id="CDP11661">
    <property type="protein sequence ID" value="CDP11661"/>
    <property type="gene ID" value="GSCOC_T00034078001"/>
</dbReference>
<dbReference type="InterPro" id="IPR053939">
    <property type="entry name" value="UTP25_C"/>
</dbReference>
<dbReference type="STRING" id="49390.A0A068UTC7"/>
<dbReference type="PANTHER" id="PTHR12933:SF0">
    <property type="entry name" value="U3 SMALL NUCLEOLAR RNA-ASSOCIATED PROTEIN 25 HOMOLOG"/>
    <property type="match status" value="1"/>
</dbReference>
<dbReference type="OrthoDB" id="10264378at2759"/>
<evidence type="ECO:0000313" key="2">
    <source>
        <dbReference type="EMBL" id="CDP11661.1"/>
    </source>
</evidence>
<evidence type="ECO:0000313" key="3">
    <source>
        <dbReference type="Proteomes" id="UP000295252"/>
    </source>
</evidence>